<proteinExistence type="predicted"/>
<evidence type="ECO:0000313" key="6">
    <source>
        <dbReference type="Proteomes" id="UP000271098"/>
    </source>
</evidence>
<keyword evidence="3" id="KW-0677">Repeat</keyword>
<dbReference type="Pfam" id="PF08154">
    <property type="entry name" value="NLE"/>
    <property type="match status" value="1"/>
</dbReference>
<evidence type="ECO:0000313" key="5">
    <source>
        <dbReference type="EMBL" id="VDN42118.1"/>
    </source>
</evidence>
<name>A0A183ESF7_9BILA</name>
<feature type="domain" description="NLE" evidence="4">
    <location>
        <begin position="14"/>
        <end position="60"/>
    </location>
</feature>
<dbReference type="GO" id="GO:0005634">
    <property type="term" value="C:nucleus"/>
    <property type="evidence" value="ECO:0007669"/>
    <property type="project" value="UniProtKB-SubCell"/>
</dbReference>
<dbReference type="InterPro" id="IPR012972">
    <property type="entry name" value="NLE"/>
</dbReference>
<dbReference type="EMBL" id="UYRT01099356">
    <property type="protein sequence ID" value="VDN42118.1"/>
    <property type="molecule type" value="Genomic_DNA"/>
</dbReference>
<evidence type="ECO:0000256" key="1">
    <source>
        <dbReference type="ARBA" id="ARBA00004123"/>
    </source>
</evidence>
<accession>A0A183ESF7</accession>
<reference evidence="5 6" key="2">
    <citation type="submission" date="2018-11" db="EMBL/GenBank/DDBJ databases">
        <authorList>
            <consortium name="Pathogen Informatics"/>
        </authorList>
    </citation>
    <scope>NUCLEOTIDE SEQUENCE [LARGE SCALE GENOMIC DNA]</scope>
</reference>
<gene>
    <name evidence="5" type="ORF">GPUH_LOCUS23897</name>
</gene>
<keyword evidence="2" id="KW-0853">WD repeat</keyword>
<keyword evidence="6" id="KW-1185">Reference proteome</keyword>
<evidence type="ECO:0000259" key="4">
    <source>
        <dbReference type="Pfam" id="PF08154"/>
    </source>
</evidence>
<dbReference type="AlphaFoldDB" id="A0A183ESF7"/>
<dbReference type="WBParaSite" id="GPUH_0002392801-mRNA-1">
    <property type="protein sequence ID" value="GPUH_0002392801-mRNA-1"/>
    <property type="gene ID" value="GPUH_0002392801"/>
</dbReference>
<reference evidence="7" key="1">
    <citation type="submission" date="2016-06" db="UniProtKB">
        <authorList>
            <consortium name="WormBaseParasite"/>
        </authorList>
    </citation>
    <scope>IDENTIFICATION</scope>
</reference>
<comment type="subcellular location">
    <subcellularLocation>
        <location evidence="1">Nucleus</location>
    </subcellularLocation>
</comment>
<sequence length="64" mass="6902">MDLGNVERNACAVGVRFFSEEGKELSEAAIVLPLSTTAAQLQTLCNKLLDSSDDPIPVTFRTMS</sequence>
<evidence type="ECO:0000256" key="3">
    <source>
        <dbReference type="ARBA" id="ARBA00022737"/>
    </source>
</evidence>
<protein>
    <submittedName>
        <fullName evidence="7">NLE domain-containing protein</fullName>
    </submittedName>
</protein>
<evidence type="ECO:0000313" key="7">
    <source>
        <dbReference type="WBParaSite" id="GPUH_0002392801-mRNA-1"/>
    </source>
</evidence>
<evidence type="ECO:0000256" key="2">
    <source>
        <dbReference type="ARBA" id="ARBA00022574"/>
    </source>
</evidence>
<dbReference type="OrthoDB" id="10267436at2759"/>
<organism evidence="7">
    <name type="scientific">Gongylonema pulchrum</name>
    <dbReference type="NCBI Taxonomy" id="637853"/>
    <lineage>
        <taxon>Eukaryota</taxon>
        <taxon>Metazoa</taxon>
        <taxon>Ecdysozoa</taxon>
        <taxon>Nematoda</taxon>
        <taxon>Chromadorea</taxon>
        <taxon>Rhabditida</taxon>
        <taxon>Spirurina</taxon>
        <taxon>Spiruromorpha</taxon>
        <taxon>Spiruroidea</taxon>
        <taxon>Gongylonematidae</taxon>
        <taxon>Gongylonema</taxon>
    </lineage>
</organism>
<dbReference type="Proteomes" id="UP000271098">
    <property type="component" value="Unassembled WGS sequence"/>
</dbReference>